<accession>A0A081NLD0</accession>
<reference evidence="1 2" key="1">
    <citation type="submission" date="2014-06" db="EMBL/GenBank/DDBJ databases">
        <title>Whole Genome Sequences of Three Symbiotic Endozoicomonas Bacteria.</title>
        <authorList>
            <person name="Neave M.J."/>
            <person name="Apprill A."/>
            <person name="Voolstra C.R."/>
        </authorList>
    </citation>
    <scope>NUCLEOTIDE SEQUENCE [LARGE SCALE GENOMIC DNA]</scope>
    <source>
        <strain evidence="1 2">DSM 25634</strain>
    </source>
</reference>
<proteinExistence type="predicted"/>
<evidence type="ECO:0000313" key="1">
    <source>
        <dbReference type="EMBL" id="KEQ19253.1"/>
    </source>
</evidence>
<gene>
    <name evidence="1" type="ORF">GZ78_04505</name>
</gene>
<dbReference type="eggNOG" id="COG4104">
    <property type="taxonomic scope" value="Bacteria"/>
</dbReference>
<evidence type="ECO:0000313" key="2">
    <source>
        <dbReference type="Proteomes" id="UP000028073"/>
    </source>
</evidence>
<comment type="caution">
    <text evidence="1">The sequence shown here is derived from an EMBL/GenBank/DDBJ whole genome shotgun (WGS) entry which is preliminary data.</text>
</comment>
<dbReference type="RefSeq" id="WP_034832971.1">
    <property type="nucleotide sequence ID" value="NZ_JOKH01000001.1"/>
</dbReference>
<sequence length="217" mass="24774">MSSVIPEEALFFIAEREYTLDQLINLLYQTPSPQTRSHFTAINSHLKNGRAQPGQMVIITPPDASSCQLAESMMQQAAIEVDKELAEMSAKERKILADHYAILSNMTTVTAPMYGWVNNYFSQKGKVVEHTLNQIERLYISTYQKKGHLRSENFFNQRRVLFNQLDTTINGMMERELFGRDVPASRIKSQLGLKSKAIVHQWKMQGHLKVFPTITPG</sequence>
<keyword evidence="2" id="KW-1185">Reference proteome</keyword>
<protein>
    <submittedName>
        <fullName evidence="1">Uncharacterized protein</fullName>
    </submittedName>
</protein>
<dbReference type="OrthoDB" id="6352550at2"/>
<name>A0A081NLD0_9GAMM</name>
<dbReference type="STRING" id="1137799.GZ78_04505"/>
<dbReference type="Proteomes" id="UP000028073">
    <property type="component" value="Unassembled WGS sequence"/>
</dbReference>
<organism evidence="1 2">
    <name type="scientific">Endozoicomonas numazuensis</name>
    <dbReference type="NCBI Taxonomy" id="1137799"/>
    <lineage>
        <taxon>Bacteria</taxon>
        <taxon>Pseudomonadati</taxon>
        <taxon>Pseudomonadota</taxon>
        <taxon>Gammaproteobacteria</taxon>
        <taxon>Oceanospirillales</taxon>
        <taxon>Endozoicomonadaceae</taxon>
        <taxon>Endozoicomonas</taxon>
    </lineage>
</organism>
<dbReference type="AlphaFoldDB" id="A0A081NLD0"/>
<dbReference type="EMBL" id="JOKH01000001">
    <property type="protein sequence ID" value="KEQ19253.1"/>
    <property type="molecule type" value="Genomic_DNA"/>
</dbReference>